<reference evidence="2" key="1">
    <citation type="submission" date="2018-06" db="EMBL/GenBank/DDBJ databases">
        <authorList>
            <person name="Zhirakovskaya E."/>
        </authorList>
    </citation>
    <scope>NUCLEOTIDE SEQUENCE</scope>
</reference>
<keyword evidence="1" id="KW-1133">Transmembrane helix</keyword>
<feature type="transmembrane region" description="Helical" evidence="1">
    <location>
        <begin position="20"/>
        <end position="40"/>
    </location>
</feature>
<keyword evidence="1" id="KW-0812">Transmembrane</keyword>
<keyword evidence="1" id="KW-0472">Membrane</keyword>
<gene>
    <name evidence="2" type="ORF">MNBD_NITROSPIRAE02-716</name>
</gene>
<sequence>MSLRSLNRIWKTIGFRLTLWYSALFILSSLILFVIVYFLISSSFKQEERYTIQSKLREFSAQY</sequence>
<accession>A0A3B1CP15</accession>
<name>A0A3B1CP15_9ZZZZ</name>
<evidence type="ECO:0000313" key="2">
    <source>
        <dbReference type="EMBL" id="VAX32286.1"/>
    </source>
</evidence>
<dbReference type="EMBL" id="UOGH01000246">
    <property type="protein sequence ID" value="VAX32286.1"/>
    <property type="molecule type" value="Genomic_DNA"/>
</dbReference>
<evidence type="ECO:0000256" key="1">
    <source>
        <dbReference type="SAM" id="Phobius"/>
    </source>
</evidence>
<feature type="non-terminal residue" evidence="2">
    <location>
        <position position="63"/>
    </location>
</feature>
<organism evidence="2">
    <name type="scientific">hydrothermal vent metagenome</name>
    <dbReference type="NCBI Taxonomy" id="652676"/>
    <lineage>
        <taxon>unclassified sequences</taxon>
        <taxon>metagenomes</taxon>
        <taxon>ecological metagenomes</taxon>
    </lineage>
</organism>
<proteinExistence type="predicted"/>
<protein>
    <submittedName>
        <fullName evidence="2">Uncharacterized protein</fullName>
    </submittedName>
</protein>
<dbReference type="AlphaFoldDB" id="A0A3B1CP15"/>